<dbReference type="PROSITE" id="PS50082">
    <property type="entry name" value="WD_REPEATS_2"/>
    <property type="match status" value="1"/>
</dbReference>
<sequence>MSHLQIPKFYFLELCKCKLFEFSNPISSFGSVRLSYKGLGVAAVKMVQTRELCGNITTSVKGKYNFKEEYINRVVSEPAIWRYSMTENIFSWTFEQADIVVNMPYGDIRTDLLISGDFHGSLRITSGGSVYVLSLSDPLVLHSPNPVGINLGEIASCTSYIWTADCNFNGSRALIGTNGGVALVHIETGSVSWACHFKSDVNSVQLDNSENIGLCGLVDGTILSVDIRQRPESNALLLPAHSILLDYGNSQLDSKKRWFKLHGNIYSNGTISTSSSITCLTSLKQHNEYYFLASSLDGCIKLYDHRMVNRGAVLSYEGNARLHTRIQHVVDPSEKFIMTGGIDKKVRLWSIKSGELLFEKLFMDFTPSQFCWGKSKEAWVGSPNGLYSLTW</sequence>
<reference evidence="4" key="2">
    <citation type="submission" date="2022-03" db="EMBL/GenBank/DDBJ databases">
        <title>Draft title - Genomic analysis of global carrot germplasm unveils the trajectory of domestication and the origin of high carotenoid orange carrot.</title>
        <authorList>
            <person name="Iorizzo M."/>
            <person name="Ellison S."/>
            <person name="Senalik D."/>
            <person name="Macko-Podgorni A."/>
            <person name="Grzebelus D."/>
            <person name="Bostan H."/>
            <person name="Rolling W."/>
            <person name="Curaba J."/>
            <person name="Simon P."/>
        </authorList>
    </citation>
    <scope>NUCLEOTIDE SEQUENCE</scope>
    <source>
        <tissue evidence="4">Leaf</tissue>
    </source>
</reference>
<keyword evidence="1 3" id="KW-0853">WD repeat</keyword>
<dbReference type="AlphaFoldDB" id="A0AAF0W8Z7"/>
<reference evidence="4" key="1">
    <citation type="journal article" date="2016" name="Nat. Genet.">
        <title>A high-quality carrot genome assembly provides new insights into carotenoid accumulation and asterid genome evolution.</title>
        <authorList>
            <person name="Iorizzo M."/>
            <person name="Ellison S."/>
            <person name="Senalik D."/>
            <person name="Zeng P."/>
            <person name="Satapoomin P."/>
            <person name="Huang J."/>
            <person name="Bowman M."/>
            <person name="Iovene M."/>
            <person name="Sanseverino W."/>
            <person name="Cavagnaro P."/>
            <person name="Yildiz M."/>
            <person name="Macko-Podgorni A."/>
            <person name="Moranska E."/>
            <person name="Grzebelus E."/>
            <person name="Grzebelus D."/>
            <person name="Ashrafi H."/>
            <person name="Zheng Z."/>
            <person name="Cheng S."/>
            <person name="Spooner D."/>
            <person name="Van Deynze A."/>
            <person name="Simon P."/>
        </authorList>
    </citation>
    <scope>NUCLEOTIDE SEQUENCE</scope>
    <source>
        <tissue evidence="4">Leaf</tissue>
    </source>
</reference>
<dbReference type="InterPro" id="IPR015943">
    <property type="entry name" value="WD40/YVTN_repeat-like_dom_sf"/>
</dbReference>
<dbReference type="SUPFAM" id="SSF50978">
    <property type="entry name" value="WD40 repeat-like"/>
    <property type="match status" value="1"/>
</dbReference>
<dbReference type="InterPro" id="IPR052254">
    <property type="entry name" value="CUL4-DDB1_E3_ligase_receptor"/>
</dbReference>
<gene>
    <name evidence="4" type="ORF">DCAR_0104694</name>
</gene>
<dbReference type="Gene3D" id="2.130.10.10">
    <property type="entry name" value="YVTN repeat-like/Quinoprotein amine dehydrogenase"/>
    <property type="match status" value="1"/>
</dbReference>
<dbReference type="InterPro" id="IPR036322">
    <property type="entry name" value="WD40_repeat_dom_sf"/>
</dbReference>
<keyword evidence="2" id="KW-0677">Repeat</keyword>
<dbReference type="Pfam" id="PF00400">
    <property type="entry name" value="WD40"/>
    <property type="match status" value="2"/>
</dbReference>
<evidence type="ECO:0000313" key="5">
    <source>
        <dbReference type="Proteomes" id="UP000077755"/>
    </source>
</evidence>
<dbReference type="EMBL" id="CP093343">
    <property type="protein sequence ID" value="WOG85505.1"/>
    <property type="molecule type" value="Genomic_DNA"/>
</dbReference>
<evidence type="ECO:0000256" key="3">
    <source>
        <dbReference type="PROSITE-ProRule" id="PRU00221"/>
    </source>
</evidence>
<feature type="repeat" description="WD" evidence="3">
    <location>
        <begin position="331"/>
        <end position="359"/>
    </location>
</feature>
<keyword evidence="5" id="KW-1185">Reference proteome</keyword>
<dbReference type="Proteomes" id="UP000077755">
    <property type="component" value="Chromosome 1"/>
</dbReference>
<dbReference type="SMART" id="SM00320">
    <property type="entry name" value="WD40"/>
    <property type="match status" value="3"/>
</dbReference>
<name>A0AAF0W8Z7_DAUCS</name>
<organism evidence="4 5">
    <name type="scientific">Daucus carota subsp. sativus</name>
    <name type="common">Carrot</name>
    <dbReference type="NCBI Taxonomy" id="79200"/>
    <lineage>
        <taxon>Eukaryota</taxon>
        <taxon>Viridiplantae</taxon>
        <taxon>Streptophyta</taxon>
        <taxon>Embryophyta</taxon>
        <taxon>Tracheophyta</taxon>
        <taxon>Spermatophyta</taxon>
        <taxon>Magnoliopsida</taxon>
        <taxon>eudicotyledons</taxon>
        <taxon>Gunneridae</taxon>
        <taxon>Pentapetalae</taxon>
        <taxon>asterids</taxon>
        <taxon>campanulids</taxon>
        <taxon>Apiales</taxon>
        <taxon>Apiaceae</taxon>
        <taxon>Apioideae</taxon>
        <taxon>Scandiceae</taxon>
        <taxon>Daucinae</taxon>
        <taxon>Daucus</taxon>
        <taxon>Daucus sect. Daucus</taxon>
    </lineage>
</organism>
<evidence type="ECO:0000256" key="2">
    <source>
        <dbReference type="ARBA" id="ARBA00022737"/>
    </source>
</evidence>
<evidence type="ECO:0000256" key="1">
    <source>
        <dbReference type="ARBA" id="ARBA00022574"/>
    </source>
</evidence>
<protein>
    <submittedName>
        <fullName evidence="4">Uncharacterized protein</fullName>
    </submittedName>
</protein>
<evidence type="ECO:0000313" key="4">
    <source>
        <dbReference type="EMBL" id="WOG85505.1"/>
    </source>
</evidence>
<dbReference type="PANTHER" id="PTHR44472">
    <property type="entry name" value="DDB1- AND CUL4-ASSOCIATED FACTOR 4-RELATED"/>
    <property type="match status" value="1"/>
</dbReference>
<proteinExistence type="predicted"/>
<dbReference type="PANTHER" id="PTHR44472:SF1">
    <property type="entry name" value="DDB1 AND CUL4 ASSOCIATED FACTOR 4"/>
    <property type="match status" value="1"/>
</dbReference>
<accession>A0AAF0W8Z7</accession>
<dbReference type="InterPro" id="IPR001680">
    <property type="entry name" value="WD40_rpt"/>
</dbReference>